<keyword evidence="10" id="KW-1185">Reference proteome</keyword>
<feature type="transmembrane region" description="Helical" evidence="8">
    <location>
        <begin position="277"/>
        <end position="297"/>
    </location>
</feature>
<evidence type="ECO:0000256" key="7">
    <source>
        <dbReference type="ARBA" id="ARBA00023136"/>
    </source>
</evidence>
<dbReference type="InterPro" id="IPR000522">
    <property type="entry name" value="ABC_transptr_permease_BtuC"/>
</dbReference>
<dbReference type="Pfam" id="PF01032">
    <property type="entry name" value="FecCD"/>
    <property type="match status" value="1"/>
</dbReference>
<evidence type="ECO:0000256" key="6">
    <source>
        <dbReference type="ARBA" id="ARBA00022989"/>
    </source>
</evidence>
<feature type="transmembrane region" description="Helical" evidence="8">
    <location>
        <begin position="237"/>
        <end position="265"/>
    </location>
</feature>
<evidence type="ECO:0000256" key="2">
    <source>
        <dbReference type="ARBA" id="ARBA00007935"/>
    </source>
</evidence>
<comment type="subcellular location">
    <subcellularLocation>
        <location evidence="1">Cell membrane</location>
        <topology evidence="1">Multi-pass membrane protein</topology>
    </subcellularLocation>
</comment>
<feature type="transmembrane region" description="Helical" evidence="8">
    <location>
        <begin position="20"/>
        <end position="42"/>
    </location>
</feature>
<comment type="similarity">
    <text evidence="2">Belongs to the binding-protein-dependent transport system permease family. FecCD subfamily.</text>
</comment>
<accession>A0A4Z0NWK7</accession>
<feature type="transmembrane region" description="Helical" evidence="8">
    <location>
        <begin position="191"/>
        <end position="210"/>
    </location>
</feature>
<reference evidence="9 10" key="1">
    <citation type="submission" date="2019-04" db="EMBL/GenBank/DDBJ databases">
        <authorList>
            <person name="Feng G."/>
            <person name="Zhu H."/>
        </authorList>
    </citation>
    <scope>NUCLEOTIDE SEQUENCE [LARGE SCALE GENOMIC DNA]</scope>
    <source>
        <strain evidence="9 10">6HR-1</strain>
    </source>
</reference>
<organism evidence="9 10">
    <name type="scientific">Methylobacterium nonmethylotrophicum</name>
    <dbReference type="NCBI Taxonomy" id="1141884"/>
    <lineage>
        <taxon>Bacteria</taxon>
        <taxon>Pseudomonadati</taxon>
        <taxon>Pseudomonadota</taxon>
        <taxon>Alphaproteobacteria</taxon>
        <taxon>Hyphomicrobiales</taxon>
        <taxon>Methylobacteriaceae</taxon>
        <taxon>Methylobacterium</taxon>
    </lineage>
</organism>
<dbReference type="GO" id="GO:0022857">
    <property type="term" value="F:transmembrane transporter activity"/>
    <property type="evidence" value="ECO:0007669"/>
    <property type="project" value="InterPro"/>
</dbReference>
<keyword evidence="6 8" id="KW-1133">Transmembrane helix</keyword>
<dbReference type="OrthoDB" id="9796260at2"/>
<dbReference type="GO" id="GO:0033214">
    <property type="term" value="P:siderophore-iron import into cell"/>
    <property type="evidence" value="ECO:0007669"/>
    <property type="project" value="TreeGrafter"/>
</dbReference>
<evidence type="ECO:0000256" key="3">
    <source>
        <dbReference type="ARBA" id="ARBA00022448"/>
    </source>
</evidence>
<feature type="transmembrane region" description="Helical" evidence="8">
    <location>
        <begin position="142"/>
        <end position="160"/>
    </location>
</feature>
<dbReference type="AlphaFoldDB" id="A0A4Z0NWK7"/>
<dbReference type="PANTHER" id="PTHR30472">
    <property type="entry name" value="FERRIC ENTEROBACTIN TRANSPORT SYSTEM PERMEASE PROTEIN"/>
    <property type="match status" value="1"/>
</dbReference>
<dbReference type="SUPFAM" id="SSF81345">
    <property type="entry name" value="ABC transporter involved in vitamin B12 uptake, BtuC"/>
    <property type="match status" value="1"/>
</dbReference>
<feature type="transmembrane region" description="Helical" evidence="8">
    <location>
        <begin position="92"/>
        <end position="110"/>
    </location>
</feature>
<evidence type="ECO:0000256" key="1">
    <source>
        <dbReference type="ARBA" id="ARBA00004651"/>
    </source>
</evidence>
<dbReference type="Proteomes" id="UP000297535">
    <property type="component" value="Unassembled WGS sequence"/>
</dbReference>
<name>A0A4Z0NWK7_9HYPH</name>
<evidence type="ECO:0000313" key="10">
    <source>
        <dbReference type="Proteomes" id="UP000297535"/>
    </source>
</evidence>
<keyword evidence="5 8" id="KW-0812">Transmembrane</keyword>
<evidence type="ECO:0000256" key="4">
    <source>
        <dbReference type="ARBA" id="ARBA00022475"/>
    </source>
</evidence>
<dbReference type="GO" id="GO:0005886">
    <property type="term" value="C:plasma membrane"/>
    <property type="evidence" value="ECO:0007669"/>
    <property type="project" value="UniProtKB-SubCell"/>
</dbReference>
<keyword evidence="4" id="KW-1003">Cell membrane</keyword>
<keyword evidence="3" id="KW-0813">Transport</keyword>
<protein>
    <submittedName>
        <fullName evidence="9">Enterobactin ABC transporter permease</fullName>
    </submittedName>
</protein>
<gene>
    <name evidence="9" type="ORF">EU555_05960</name>
</gene>
<keyword evidence="7 8" id="KW-0472">Membrane</keyword>
<evidence type="ECO:0000256" key="8">
    <source>
        <dbReference type="SAM" id="Phobius"/>
    </source>
</evidence>
<comment type="caution">
    <text evidence="9">The sequence shown here is derived from an EMBL/GenBank/DDBJ whole genome shotgun (WGS) entry which is preliminary data.</text>
</comment>
<sequence length="328" mass="34733">MPAVHEAPALSRLGSRLGPGWVLALLALAAAGVVVAFMTIGANGRWGFVLPFRGTKVASLLLVAGAVATATVLFQTVSGNRILTPAIMGFDALYRLIQTGFVVVVGAGGFGDPRLRFLVETGAMMLFALLLYRWLLDRSGRGLHVLLLVGVICGVLFRSLSQVLQRMLDPNQFVVLQTSFFANFNAVRPDLLGLAALVLLAAGIGVWRLLPRLDVLLLGRETAIALGVDHRRTLSRVLVLVAVLVSVSTALVGPVTFLGLLVAHLAYRVMPTYRHAVVLPAAALIAAIALVGGQLVLERVFAMNAALSIVIEFLGGLTLLVLLAGRAR</sequence>
<proteinExistence type="inferred from homology"/>
<feature type="transmembrane region" description="Helical" evidence="8">
    <location>
        <begin position="303"/>
        <end position="324"/>
    </location>
</feature>
<dbReference type="InterPro" id="IPR037294">
    <property type="entry name" value="ABC_BtuC-like"/>
</dbReference>
<dbReference type="EMBL" id="SRLB01000004">
    <property type="protein sequence ID" value="TGE01148.1"/>
    <property type="molecule type" value="Genomic_DNA"/>
</dbReference>
<feature type="transmembrane region" description="Helical" evidence="8">
    <location>
        <begin position="117"/>
        <end position="136"/>
    </location>
</feature>
<feature type="transmembrane region" description="Helical" evidence="8">
    <location>
        <begin position="54"/>
        <end position="77"/>
    </location>
</feature>
<dbReference type="PANTHER" id="PTHR30472:SF19">
    <property type="entry name" value="PETROBACTIN IMPORT SYSTEM PERMEASE PROTEIN YCLO"/>
    <property type="match status" value="1"/>
</dbReference>
<evidence type="ECO:0000256" key="5">
    <source>
        <dbReference type="ARBA" id="ARBA00022692"/>
    </source>
</evidence>
<evidence type="ECO:0000313" key="9">
    <source>
        <dbReference type="EMBL" id="TGE01148.1"/>
    </source>
</evidence>
<dbReference type="Gene3D" id="1.10.3470.10">
    <property type="entry name" value="ABC transporter involved in vitamin B12 uptake, BtuC"/>
    <property type="match status" value="1"/>
</dbReference>